<dbReference type="EMBL" id="JBHSAJ010000051">
    <property type="protein sequence ID" value="MFC3936313.1"/>
    <property type="molecule type" value="Genomic_DNA"/>
</dbReference>
<feature type="chain" id="PRO_5046398675" evidence="1">
    <location>
        <begin position="28"/>
        <end position="110"/>
    </location>
</feature>
<proteinExistence type="predicted"/>
<evidence type="ECO:0000313" key="4">
    <source>
        <dbReference type="Proteomes" id="UP001595693"/>
    </source>
</evidence>
<dbReference type="Gene3D" id="3.30.1340.30">
    <property type="match status" value="1"/>
</dbReference>
<dbReference type="PANTHER" id="PTHR34606">
    <property type="entry name" value="BON DOMAIN-CONTAINING PROTEIN"/>
    <property type="match status" value="1"/>
</dbReference>
<evidence type="ECO:0000259" key="2">
    <source>
        <dbReference type="PROSITE" id="PS50914"/>
    </source>
</evidence>
<dbReference type="Proteomes" id="UP001595693">
    <property type="component" value="Unassembled WGS sequence"/>
</dbReference>
<evidence type="ECO:0000313" key="3">
    <source>
        <dbReference type="EMBL" id="MFC3936313.1"/>
    </source>
</evidence>
<protein>
    <submittedName>
        <fullName evidence="3">BON domain-containing protein</fullName>
    </submittedName>
</protein>
<feature type="signal peptide" evidence="1">
    <location>
        <begin position="1"/>
        <end position="27"/>
    </location>
</feature>
<gene>
    <name evidence="3" type="ORF">ACFOW3_16995</name>
</gene>
<dbReference type="PROSITE" id="PS51257">
    <property type="entry name" value="PROKAR_LIPOPROTEIN"/>
    <property type="match status" value="1"/>
</dbReference>
<comment type="caution">
    <text evidence="3">The sequence shown here is derived from an EMBL/GenBank/DDBJ whole genome shotgun (WGS) entry which is preliminary data.</text>
</comment>
<dbReference type="SMART" id="SM00749">
    <property type="entry name" value="BON"/>
    <property type="match status" value="1"/>
</dbReference>
<dbReference type="RefSeq" id="WP_082437697.1">
    <property type="nucleotide sequence ID" value="NZ_JAMXAX010000213.1"/>
</dbReference>
<feature type="domain" description="BON" evidence="2">
    <location>
        <begin position="42"/>
        <end position="110"/>
    </location>
</feature>
<sequence>MKSIHQVFLLTACCAVLLTACNGTDTASPKQAQAASAAANVSDADTTTHVKSALNNEPGLAGLDITVVTTKGDVRLTGAVASQTQIDAVLTAARAAEGAHSIHNELTVKQ</sequence>
<reference evidence="4" key="1">
    <citation type="journal article" date="2019" name="Int. J. Syst. Evol. Microbiol.">
        <title>The Global Catalogue of Microorganisms (GCM) 10K type strain sequencing project: providing services to taxonomists for standard genome sequencing and annotation.</title>
        <authorList>
            <consortium name="The Broad Institute Genomics Platform"/>
            <consortium name="The Broad Institute Genome Sequencing Center for Infectious Disease"/>
            <person name="Wu L."/>
            <person name="Ma J."/>
        </authorList>
    </citation>
    <scope>NUCLEOTIDE SEQUENCE [LARGE SCALE GENOMIC DNA]</scope>
    <source>
        <strain evidence="4">CCUG 2113</strain>
    </source>
</reference>
<keyword evidence="4" id="KW-1185">Reference proteome</keyword>
<accession>A0ABV8DDD3</accession>
<organism evidence="3 4">
    <name type="scientific">Acidovorax facilis</name>
    <dbReference type="NCBI Taxonomy" id="12917"/>
    <lineage>
        <taxon>Bacteria</taxon>
        <taxon>Pseudomonadati</taxon>
        <taxon>Pseudomonadota</taxon>
        <taxon>Betaproteobacteria</taxon>
        <taxon>Burkholderiales</taxon>
        <taxon>Comamonadaceae</taxon>
        <taxon>Acidovorax</taxon>
    </lineage>
</organism>
<dbReference type="PANTHER" id="PTHR34606:SF15">
    <property type="entry name" value="BON DOMAIN-CONTAINING PROTEIN"/>
    <property type="match status" value="1"/>
</dbReference>
<evidence type="ECO:0000256" key="1">
    <source>
        <dbReference type="SAM" id="SignalP"/>
    </source>
</evidence>
<dbReference type="InterPro" id="IPR051686">
    <property type="entry name" value="Lipoprotein_DolP"/>
</dbReference>
<dbReference type="InterPro" id="IPR014004">
    <property type="entry name" value="Transpt-assoc_nodulatn_dom_bac"/>
</dbReference>
<name>A0ABV8DDD3_9BURK</name>
<dbReference type="PROSITE" id="PS50914">
    <property type="entry name" value="BON"/>
    <property type="match status" value="1"/>
</dbReference>
<keyword evidence="1" id="KW-0732">Signal</keyword>
<dbReference type="InterPro" id="IPR007055">
    <property type="entry name" value="BON_dom"/>
</dbReference>
<dbReference type="Pfam" id="PF04972">
    <property type="entry name" value="BON"/>
    <property type="match status" value="1"/>
</dbReference>